<proteinExistence type="predicted"/>
<dbReference type="InterPro" id="IPR011990">
    <property type="entry name" value="TPR-like_helical_dom_sf"/>
</dbReference>
<name>A0AAN6SL20_9PEZI</name>
<dbReference type="Proteomes" id="UP001303115">
    <property type="component" value="Unassembled WGS sequence"/>
</dbReference>
<keyword evidence="2" id="KW-1185">Reference proteome</keyword>
<dbReference type="AlphaFoldDB" id="A0AAN6SL20"/>
<evidence type="ECO:0000313" key="1">
    <source>
        <dbReference type="EMBL" id="KAK4031227.1"/>
    </source>
</evidence>
<protein>
    <recommendedName>
        <fullName evidence="3">Kinesin light chain</fullName>
    </recommendedName>
</protein>
<evidence type="ECO:0000313" key="2">
    <source>
        <dbReference type="Proteomes" id="UP001303115"/>
    </source>
</evidence>
<dbReference type="SUPFAM" id="SSF48452">
    <property type="entry name" value="TPR-like"/>
    <property type="match status" value="1"/>
</dbReference>
<feature type="non-terminal residue" evidence="1">
    <location>
        <position position="1"/>
    </location>
</feature>
<dbReference type="Pfam" id="PF13374">
    <property type="entry name" value="TPR_10"/>
    <property type="match status" value="1"/>
</dbReference>
<sequence length="71" mass="7824">DTVNNLGILYSDQGRLEEAEAVFQRALSGFQAVLGPSHPKSELVARNIHSLQHVTGMYIDPLSNHYCSNRG</sequence>
<dbReference type="Gene3D" id="1.25.40.10">
    <property type="entry name" value="Tetratricopeptide repeat domain"/>
    <property type="match status" value="1"/>
</dbReference>
<evidence type="ECO:0008006" key="3">
    <source>
        <dbReference type="Google" id="ProtNLM"/>
    </source>
</evidence>
<organism evidence="1 2">
    <name type="scientific">Parachaetomium inaequale</name>
    <dbReference type="NCBI Taxonomy" id="2588326"/>
    <lineage>
        <taxon>Eukaryota</taxon>
        <taxon>Fungi</taxon>
        <taxon>Dikarya</taxon>
        <taxon>Ascomycota</taxon>
        <taxon>Pezizomycotina</taxon>
        <taxon>Sordariomycetes</taxon>
        <taxon>Sordariomycetidae</taxon>
        <taxon>Sordariales</taxon>
        <taxon>Chaetomiaceae</taxon>
        <taxon>Parachaetomium</taxon>
    </lineage>
</organism>
<dbReference type="EMBL" id="MU854959">
    <property type="protein sequence ID" value="KAK4031227.1"/>
    <property type="molecule type" value="Genomic_DNA"/>
</dbReference>
<accession>A0AAN6SL20</accession>
<comment type="caution">
    <text evidence="1">The sequence shown here is derived from an EMBL/GenBank/DDBJ whole genome shotgun (WGS) entry which is preliminary data.</text>
</comment>
<reference evidence="2" key="1">
    <citation type="journal article" date="2023" name="Mol. Phylogenet. Evol.">
        <title>Genome-scale phylogeny and comparative genomics of the fungal order Sordariales.</title>
        <authorList>
            <person name="Hensen N."/>
            <person name="Bonometti L."/>
            <person name="Westerberg I."/>
            <person name="Brannstrom I.O."/>
            <person name="Guillou S."/>
            <person name="Cros-Aarteil S."/>
            <person name="Calhoun S."/>
            <person name="Haridas S."/>
            <person name="Kuo A."/>
            <person name="Mondo S."/>
            <person name="Pangilinan J."/>
            <person name="Riley R."/>
            <person name="LaButti K."/>
            <person name="Andreopoulos B."/>
            <person name="Lipzen A."/>
            <person name="Chen C."/>
            <person name="Yan M."/>
            <person name="Daum C."/>
            <person name="Ng V."/>
            <person name="Clum A."/>
            <person name="Steindorff A."/>
            <person name="Ohm R.A."/>
            <person name="Martin F."/>
            <person name="Silar P."/>
            <person name="Natvig D.O."/>
            <person name="Lalanne C."/>
            <person name="Gautier V."/>
            <person name="Ament-Velasquez S.L."/>
            <person name="Kruys A."/>
            <person name="Hutchinson M.I."/>
            <person name="Powell A.J."/>
            <person name="Barry K."/>
            <person name="Miller A.N."/>
            <person name="Grigoriev I.V."/>
            <person name="Debuchy R."/>
            <person name="Gladieux P."/>
            <person name="Hiltunen Thoren M."/>
            <person name="Johannesson H."/>
        </authorList>
    </citation>
    <scope>NUCLEOTIDE SEQUENCE [LARGE SCALE GENOMIC DNA]</scope>
    <source>
        <strain evidence="2">CBS 284.82</strain>
    </source>
</reference>
<gene>
    <name evidence="1" type="ORF">C8A01DRAFT_21525</name>
</gene>